<dbReference type="RefSeq" id="WP_145999688.1">
    <property type="nucleotide sequence ID" value="NZ_CP020975.2"/>
</dbReference>
<sequence length="180" mass="20728">MDRALENMQNAGLIFMFSVWLQGQMADLIILKNHPHLVPEFIAKPERVPHEFGQLRAKYWEKQFGDVRAEFLAVFAKDVTAEEAADLEHVYHVRNMIGHAHVSIGRDYMLYRPAGEKKEKAIVSALNLKPVDDQVQPMMVVLRFWQEDIFKNISDTIGRLDQSCFARLATSISIPHGRIR</sequence>
<proteinExistence type="predicted"/>
<reference evidence="3 4" key="1">
    <citation type="submission" date="2017-10" db="EMBL/GenBank/DDBJ databases">
        <authorList>
            <person name="Regsiter A."/>
            <person name="William W."/>
        </authorList>
    </citation>
    <scope>NUCLEOTIDE SEQUENCE [LARGE SCALE GENOMIC DNA]</scope>
    <source>
        <strain evidence="1 4">CFBP6984</strain>
        <strain evidence="2 3">CFBP7430</strain>
    </source>
</reference>
<evidence type="ECO:0000313" key="3">
    <source>
        <dbReference type="Proteomes" id="UP000234166"/>
    </source>
</evidence>
<keyword evidence="4" id="KW-1185">Reference proteome</keyword>
<dbReference type="EMBL" id="OCYS01000065">
    <property type="protein sequence ID" value="SON84104.1"/>
    <property type="molecule type" value="Genomic_DNA"/>
</dbReference>
<accession>A0AB38DWL8</accession>
<comment type="caution">
    <text evidence="2">The sequence shown here is derived from an EMBL/GenBank/DDBJ whole genome shotgun (WGS) entry which is preliminary data.</text>
</comment>
<dbReference type="Proteomes" id="UP000234181">
    <property type="component" value="Unassembled WGS sequence"/>
</dbReference>
<dbReference type="Proteomes" id="UP000234166">
    <property type="component" value="Unassembled WGS sequence"/>
</dbReference>
<evidence type="ECO:0000313" key="1">
    <source>
        <dbReference type="EMBL" id="SON77910.1"/>
    </source>
</evidence>
<protein>
    <submittedName>
        <fullName evidence="2">Uncharacterized protein</fullName>
    </submittedName>
</protein>
<dbReference type="EMBL" id="OCYT01000055">
    <property type="protein sequence ID" value="SON77910.1"/>
    <property type="molecule type" value="Genomic_DNA"/>
</dbReference>
<evidence type="ECO:0000313" key="2">
    <source>
        <dbReference type="EMBL" id="SON84104.1"/>
    </source>
</evidence>
<dbReference type="AlphaFoldDB" id="A0AB38DWL8"/>
<organism evidence="2 3">
    <name type="scientific">Xanthomonas campestris pv. phaseoli</name>
    <dbReference type="NCBI Taxonomy" id="317013"/>
    <lineage>
        <taxon>Bacteria</taxon>
        <taxon>Pseudomonadati</taxon>
        <taxon>Pseudomonadota</taxon>
        <taxon>Gammaproteobacteria</taxon>
        <taxon>Lysobacterales</taxon>
        <taxon>Lysobacteraceae</taxon>
        <taxon>Xanthomonas</taxon>
    </lineage>
</organism>
<evidence type="ECO:0000313" key="4">
    <source>
        <dbReference type="Proteomes" id="UP000234181"/>
    </source>
</evidence>
<name>A0AB38DWL8_XANCH</name>
<gene>
    <name evidence="1" type="ORF">XAP6984_1480004</name>
    <name evidence="2" type="ORF">XAP7430_1570001</name>
</gene>